<dbReference type="InterPro" id="IPR007709">
    <property type="entry name" value="N-FG_amidohydro"/>
</dbReference>
<dbReference type="Gene3D" id="3.40.630.40">
    <property type="entry name" value="Zn-dependent exopeptidases"/>
    <property type="match status" value="1"/>
</dbReference>
<organism evidence="1 2">
    <name type="scientific">Usitatibacter palustris</name>
    <dbReference type="NCBI Taxonomy" id="2732487"/>
    <lineage>
        <taxon>Bacteria</taxon>
        <taxon>Pseudomonadati</taxon>
        <taxon>Pseudomonadota</taxon>
        <taxon>Betaproteobacteria</taxon>
        <taxon>Nitrosomonadales</taxon>
        <taxon>Usitatibacteraceae</taxon>
        <taxon>Usitatibacter</taxon>
    </lineage>
</organism>
<dbReference type="Proteomes" id="UP000503096">
    <property type="component" value="Chromosome"/>
</dbReference>
<dbReference type="InParanoid" id="A0A6M4H743"/>
<reference evidence="1 2" key="1">
    <citation type="submission" date="2020-04" db="EMBL/GenBank/DDBJ databases">
        <title>Usitatibacter rugosus gen. nov., sp. nov. and Usitatibacter palustris sp. nov., novel members of Usitatibacteraceae fam. nov. within the order Nitrosomonadales isolated from soil.</title>
        <authorList>
            <person name="Huber K.J."/>
            <person name="Neumann-Schaal M."/>
            <person name="Geppert A."/>
            <person name="Luckner M."/>
            <person name="Wanner G."/>
            <person name="Overmann J."/>
        </authorList>
    </citation>
    <scope>NUCLEOTIDE SEQUENCE [LARGE SCALE GENOMIC DNA]</scope>
    <source>
        <strain evidence="1 2">Swamp67</strain>
    </source>
</reference>
<evidence type="ECO:0000313" key="1">
    <source>
        <dbReference type="EMBL" id="QJR14748.1"/>
    </source>
</evidence>
<dbReference type="AlphaFoldDB" id="A0A6M4H743"/>
<dbReference type="NCBIfam" id="TIGR02017">
    <property type="entry name" value="hutG_amidohyd"/>
    <property type="match status" value="1"/>
</dbReference>
<dbReference type="SUPFAM" id="SSF53187">
    <property type="entry name" value="Zn-dependent exopeptidases"/>
    <property type="match status" value="1"/>
</dbReference>
<protein>
    <recommendedName>
        <fullName evidence="3">N-formylglutamate deformylase</fullName>
    </recommendedName>
</protein>
<gene>
    <name evidence="1" type="ORF">DSM104440_01558</name>
</gene>
<dbReference type="InterPro" id="IPR010247">
    <property type="entry name" value="HutG_amidohyd"/>
</dbReference>
<evidence type="ECO:0000313" key="2">
    <source>
        <dbReference type="Proteomes" id="UP000503096"/>
    </source>
</evidence>
<dbReference type="Pfam" id="PF05013">
    <property type="entry name" value="FGase"/>
    <property type="match status" value="1"/>
</dbReference>
<evidence type="ECO:0008006" key="3">
    <source>
        <dbReference type="Google" id="ProtNLM"/>
    </source>
</evidence>
<name>A0A6M4H743_9PROT</name>
<dbReference type="EMBL" id="CP053073">
    <property type="protein sequence ID" value="QJR14748.1"/>
    <property type="molecule type" value="Genomic_DNA"/>
</dbReference>
<keyword evidence="2" id="KW-1185">Reference proteome</keyword>
<accession>A0A6M4H743</accession>
<dbReference type="KEGG" id="upl:DSM104440_01558"/>
<sequence length="277" mass="31035">MKNDSGMKSAVPPYLFRRGGGALIVSLPHVSTYVPPTIANRHTEAAAQRPDTDWHLPRLYDFLAELDATVITATHSRYVVDLNRPPDDVSLYPGRVTTGLCPLETFHGAPVYLENCAPDSAEIAQRVERYWKPYHQRLAAELARIRAQHGVAMLWDAHSIVSEAPRLFEGRLPDFNLGTADGKSCDASLATDLEAILHKHHGFTSVHNGRFKGGYITRHYGQPANGIHAVQMEMACSTYMQETLPYSFDNVGASRVRHVLRELFDRLIEFTKKDKTQ</sequence>
<proteinExistence type="predicted"/>